<dbReference type="GO" id="GO:0030488">
    <property type="term" value="P:tRNA methylation"/>
    <property type="evidence" value="ECO:0007669"/>
    <property type="project" value="InterPro"/>
</dbReference>
<dbReference type="PATRIC" id="fig|276.5.peg.311"/>
<evidence type="ECO:0000256" key="1">
    <source>
        <dbReference type="ARBA" id="ARBA00022603"/>
    </source>
</evidence>
<dbReference type="InterPro" id="IPR014816">
    <property type="entry name" value="tRNA_MeTrfase_Gcd14"/>
</dbReference>
<dbReference type="RefSeq" id="WP_038061102.1">
    <property type="nucleotide sequence ID" value="NZ_JPSL02000039.1"/>
</dbReference>
<dbReference type="GO" id="GO:0031515">
    <property type="term" value="C:tRNA (m1A) methyltransferase complex"/>
    <property type="evidence" value="ECO:0007669"/>
    <property type="project" value="UniProtKB-UniRule"/>
</dbReference>
<comment type="caution">
    <text evidence="8">The sequence shown here is derived from an EMBL/GenBank/DDBJ whole genome shotgun (WGS) entry which is preliminary data.</text>
</comment>
<dbReference type="Gene3D" id="3.40.50.150">
    <property type="entry name" value="Vaccinia Virus protein VP39"/>
    <property type="match status" value="1"/>
</dbReference>
<accession>A0A0A2WSP4</accession>
<keyword evidence="4 5" id="KW-0819">tRNA processing</keyword>
<comment type="function">
    <text evidence="5">Catalyzes the S-adenosyl-L-methionine-dependent formation of N(1)-methyladenine at position 58 (m1A58) in tRNA.</text>
</comment>
<name>A0A0A2WSP4_THEFI</name>
<keyword evidence="1 5" id="KW-0489">Methyltransferase</keyword>
<comment type="similarity">
    <text evidence="5">Belongs to the class I-like SAM-binding methyltransferase superfamily. TRM61 family.</text>
</comment>
<feature type="binding site" evidence="6">
    <location>
        <position position="143"/>
    </location>
    <ligand>
        <name>S-adenosyl-L-methionine</name>
        <dbReference type="ChEBI" id="CHEBI:59789"/>
    </ligand>
</feature>
<dbReference type="CDD" id="cd02440">
    <property type="entry name" value="AdoMet_MTases"/>
    <property type="match status" value="1"/>
</dbReference>
<evidence type="ECO:0000313" key="9">
    <source>
        <dbReference type="Proteomes" id="UP000030364"/>
    </source>
</evidence>
<organism evidence="8 9">
    <name type="scientific">Thermus filiformis</name>
    <dbReference type="NCBI Taxonomy" id="276"/>
    <lineage>
        <taxon>Bacteria</taxon>
        <taxon>Thermotogati</taxon>
        <taxon>Deinococcota</taxon>
        <taxon>Deinococci</taxon>
        <taxon>Thermales</taxon>
        <taxon>Thermaceae</taxon>
        <taxon>Thermus</taxon>
    </lineage>
</organism>
<feature type="domain" description="tRNA (adenine(58)-N(1))-methyltransferase catalytic subunit TRM61 C-terminal" evidence="7">
    <location>
        <begin position="77"/>
        <end position="229"/>
    </location>
</feature>
<dbReference type="PROSITE" id="PS51620">
    <property type="entry name" value="SAM_TRM61"/>
    <property type="match status" value="1"/>
</dbReference>
<comment type="catalytic activity">
    <reaction evidence="5">
        <text>adenosine(58) in tRNA + S-adenosyl-L-methionine = N(1)-methyladenosine(58) in tRNA + S-adenosyl-L-homocysteine + H(+)</text>
        <dbReference type="Rhea" id="RHEA:43152"/>
        <dbReference type="Rhea" id="RHEA-COMP:10365"/>
        <dbReference type="Rhea" id="RHEA-COMP:10366"/>
        <dbReference type="ChEBI" id="CHEBI:15378"/>
        <dbReference type="ChEBI" id="CHEBI:57856"/>
        <dbReference type="ChEBI" id="CHEBI:59789"/>
        <dbReference type="ChEBI" id="CHEBI:74411"/>
        <dbReference type="ChEBI" id="CHEBI:74491"/>
        <dbReference type="EC" id="2.1.1.220"/>
    </reaction>
</comment>
<feature type="binding site" evidence="6">
    <location>
        <position position="130"/>
    </location>
    <ligand>
        <name>S-adenosyl-L-methionine</name>
        <dbReference type="ChEBI" id="CHEBI:59789"/>
    </ligand>
</feature>
<reference evidence="8 9" key="1">
    <citation type="journal article" date="2015" name="Genome Announc.">
        <title>Draft Genome Sequence of the Thermophile Thermus filiformis ATCC 43280, Producer of Carotenoid-(Di)glucoside-Branched Fatty Acid (Di)esters and Source of Hyperthermostable Enzymes of Biotechnological Interest.</title>
        <authorList>
            <person name="Mandelli F."/>
            <person name="Oliveira Ramires B."/>
            <person name="Couger M.B."/>
            <person name="Paixao D.A."/>
            <person name="Camilo C.M."/>
            <person name="Polikarpov I."/>
            <person name="Prade R."/>
            <person name="Riano-Pachon D.M."/>
            <person name="Squina F.M."/>
        </authorList>
    </citation>
    <scope>NUCLEOTIDE SEQUENCE [LARGE SCALE GENOMIC DNA]</scope>
    <source>
        <strain evidence="8 9">ATCC 43280</strain>
    </source>
</reference>
<dbReference type="STRING" id="276.THFILI_06720"/>
<dbReference type="Pfam" id="PF14801">
    <property type="entry name" value="TrmI-like_N"/>
    <property type="match status" value="1"/>
</dbReference>
<gene>
    <name evidence="8" type="ORF">THFILI_06720</name>
</gene>
<evidence type="ECO:0000256" key="4">
    <source>
        <dbReference type="ARBA" id="ARBA00022694"/>
    </source>
</evidence>
<evidence type="ECO:0000256" key="3">
    <source>
        <dbReference type="ARBA" id="ARBA00022691"/>
    </source>
</evidence>
<feature type="binding site" evidence="6">
    <location>
        <position position="170"/>
    </location>
    <ligand>
        <name>S-adenosyl-L-methionine</name>
        <dbReference type="ChEBI" id="CHEBI:59789"/>
    </ligand>
</feature>
<protein>
    <recommendedName>
        <fullName evidence="5">tRNA (adenine(58)-N(1))-methyltransferase TrmI</fullName>
        <ecNumber evidence="5">2.1.1.220</ecNumber>
    </recommendedName>
</protein>
<keyword evidence="9" id="KW-1185">Reference proteome</keyword>
<dbReference type="PANTHER" id="PTHR12133">
    <property type="entry name" value="TRNA (ADENINE(58)-N(1))-METHYLTRANSFERASE"/>
    <property type="match status" value="1"/>
</dbReference>
<feature type="binding site" evidence="6">
    <location>
        <begin position="104"/>
        <end position="107"/>
    </location>
    <ligand>
        <name>S-adenosyl-L-methionine</name>
        <dbReference type="ChEBI" id="CHEBI:59789"/>
    </ligand>
</feature>
<dbReference type="Proteomes" id="UP000030364">
    <property type="component" value="Unassembled WGS sequence"/>
</dbReference>
<evidence type="ECO:0000259" key="7">
    <source>
        <dbReference type="Pfam" id="PF08704"/>
    </source>
</evidence>
<dbReference type="SUPFAM" id="SSF53335">
    <property type="entry name" value="S-adenosyl-L-methionine-dependent methyltransferases"/>
    <property type="match status" value="1"/>
</dbReference>
<dbReference type="GO" id="GO:0160107">
    <property type="term" value="F:tRNA (adenine(58)-N1)-methyltransferase activity"/>
    <property type="evidence" value="ECO:0007669"/>
    <property type="project" value="UniProtKB-EC"/>
</dbReference>
<dbReference type="EC" id="2.1.1.220" evidence="5"/>
<evidence type="ECO:0000313" key="8">
    <source>
        <dbReference type="EMBL" id="KGQ22848.1"/>
    </source>
</evidence>
<dbReference type="InterPro" id="IPR029063">
    <property type="entry name" value="SAM-dependent_MTases_sf"/>
</dbReference>
<dbReference type="PIRSF" id="PIRSF017269">
    <property type="entry name" value="GCD14"/>
    <property type="match status" value="1"/>
</dbReference>
<sequence>MRFGEWVLLKDVKGRAYLLRLREGGVFGHHRGNVPHEEILRAGFGGRVRTHLGEALSVHRPSLEEYVLHMRRAATPTYPKDAAAMVMLLDLFPGARVLEAGTGSGGLTLFLSRAVGREGRVVSYEKRPHHLRQAQENVRAFSDLDNVDFLLGGLEEAQLPEEAFDGVALDLMEPWTVLEKAVRALKTDRFLVAYLPNITQVLELLERAQAHPLALEKVLEVQHRTWDLRPPVAHPSFQQVGHTAFLVQMRKWKDSSSTPS</sequence>
<keyword evidence="2 5" id="KW-0808">Transferase</keyword>
<feature type="binding site" evidence="6">
    <location>
        <position position="125"/>
    </location>
    <ligand>
        <name>S-adenosyl-L-methionine</name>
        <dbReference type="ChEBI" id="CHEBI:59789"/>
    </ligand>
</feature>
<evidence type="ECO:0000256" key="2">
    <source>
        <dbReference type="ARBA" id="ARBA00022679"/>
    </source>
</evidence>
<dbReference type="EMBL" id="JPSL02000039">
    <property type="protein sequence ID" value="KGQ22848.1"/>
    <property type="molecule type" value="Genomic_DNA"/>
</dbReference>
<dbReference type="Pfam" id="PF08704">
    <property type="entry name" value="GCD14"/>
    <property type="match status" value="1"/>
</dbReference>
<evidence type="ECO:0000256" key="6">
    <source>
        <dbReference type="PIRSR" id="PIRSR017269-1"/>
    </source>
</evidence>
<comment type="subunit">
    <text evidence="5">Homotetramer composed of a dimer of dimers.</text>
</comment>
<keyword evidence="3 5" id="KW-0949">S-adenosyl-L-methionine</keyword>
<dbReference type="AlphaFoldDB" id="A0A0A2WSP4"/>
<dbReference type="InterPro" id="IPR049470">
    <property type="entry name" value="TRM61_C"/>
</dbReference>
<dbReference type="OrthoDB" id="9781391at2"/>
<evidence type="ECO:0000256" key="5">
    <source>
        <dbReference type="PIRNR" id="PIRNR017269"/>
    </source>
</evidence>
<proteinExistence type="inferred from homology"/>
<dbReference type="PANTHER" id="PTHR12133:SF1">
    <property type="entry name" value="TRNA (ADENINE(58)-N(1))-METHYLTRANSFERASE, MITOCHONDRIAL"/>
    <property type="match status" value="1"/>
</dbReference>